<feature type="transmembrane region" description="Helical" evidence="1">
    <location>
        <begin position="194"/>
        <end position="213"/>
    </location>
</feature>
<sequence length="276" mass="32301">MTINWLHLLVLVLQCLVQSWFLSLYFDAGRRGFLIYAGFFLFILYPLDAICPLDWALLKNILNCIALLLLFRVMNPELSLKQRLLGFVLYWLPLPLCEIPVHILIHLLNMQFIFSQDIYVLFGQTHWLLGLAQLLATWIMALIYGLILKKVRSSSPSQTLFLYLTSLLASLSILAFYCISLSYPRGYAATWQQYVLMTVMLAAFDVWFAVSLHRYMQRQTDIRAGQIIRQEYRKQLQALLKPDLSRQELRRFRHDLINALEHERLTQNSRSADDLP</sequence>
<dbReference type="AlphaFoldDB" id="A0A140DXB9"/>
<dbReference type="EMBL" id="CP011391">
    <property type="protein sequence ID" value="AMK55296.1"/>
    <property type="molecule type" value="Genomic_DNA"/>
</dbReference>
<keyword evidence="1" id="KW-0812">Transmembrane</keyword>
<feature type="transmembrane region" description="Helical" evidence="1">
    <location>
        <begin position="127"/>
        <end position="148"/>
    </location>
</feature>
<organism evidence="2 3">
    <name type="scientific">Faecalibaculum rodentium</name>
    <dbReference type="NCBI Taxonomy" id="1702221"/>
    <lineage>
        <taxon>Bacteria</taxon>
        <taxon>Bacillati</taxon>
        <taxon>Bacillota</taxon>
        <taxon>Erysipelotrichia</taxon>
        <taxon>Erysipelotrichales</taxon>
        <taxon>Erysipelotrichaceae</taxon>
        <taxon>Faecalibaculum</taxon>
    </lineage>
</organism>
<name>A0A140DXB9_9FIRM</name>
<evidence type="ECO:0000313" key="3">
    <source>
        <dbReference type="Proteomes" id="UP000069771"/>
    </source>
</evidence>
<evidence type="ECO:0000313" key="2">
    <source>
        <dbReference type="EMBL" id="AMK55296.1"/>
    </source>
</evidence>
<keyword evidence="1" id="KW-1133">Transmembrane helix</keyword>
<dbReference type="KEGG" id="fro:AALO17_21620"/>
<reference evidence="2 3" key="1">
    <citation type="journal article" date="2016" name="Gut Pathog.">
        <title>Whole genome sequencing of "Faecalibaculum rodentium" ALO17, isolated from C57BL/6J laboratory mouse feces.</title>
        <authorList>
            <person name="Lim S."/>
            <person name="Chang D.H."/>
            <person name="Ahn S."/>
            <person name="Kim B.C."/>
        </authorList>
    </citation>
    <scope>NUCLEOTIDE SEQUENCE [LARGE SCALE GENOMIC DNA]</scope>
    <source>
        <strain evidence="2 3">Alo17</strain>
    </source>
</reference>
<keyword evidence="1" id="KW-0472">Membrane</keyword>
<feature type="transmembrane region" description="Helical" evidence="1">
    <location>
        <begin position="56"/>
        <end position="75"/>
    </location>
</feature>
<protein>
    <submittedName>
        <fullName evidence="2">Uncharacterized protein</fullName>
    </submittedName>
</protein>
<gene>
    <name evidence="2" type="ORF">AALO17_21620</name>
</gene>
<keyword evidence="3" id="KW-1185">Reference proteome</keyword>
<feature type="transmembrane region" description="Helical" evidence="1">
    <location>
        <begin position="160"/>
        <end position="182"/>
    </location>
</feature>
<dbReference type="OrthoDB" id="9823592at2"/>
<dbReference type="RefSeq" id="WP_067558773.1">
    <property type="nucleotide sequence ID" value="NZ_CALFTW010000106.1"/>
</dbReference>
<feature type="transmembrane region" description="Helical" evidence="1">
    <location>
        <begin position="33"/>
        <end position="50"/>
    </location>
</feature>
<evidence type="ECO:0000256" key="1">
    <source>
        <dbReference type="SAM" id="Phobius"/>
    </source>
</evidence>
<dbReference type="STRING" id="1702221.AALO17_21620"/>
<proteinExistence type="predicted"/>
<accession>A0A140DXB9</accession>
<feature type="transmembrane region" description="Helical" evidence="1">
    <location>
        <begin position="6"/>
        <end position="26"/>
    </location>
</feature>
<dbReference type="GeneID" id="78478746"/>
<feature type="transmembrane region" description="Helical" evidence="1">
    <location>
        <begin position="87"/>
        <end position="107"/>
    </location>
</feature>
<dbReference type="Proteomes" id="UP000069771">
    <property type="component" value="Chromosome"/>
</dbReference>